<keyword evidence="1" id="KW-1133">Transmembrane helix</keyword>
<name>A0ABT3FNB5_9BACT</name>
<reference evidence="2 3" key="1">
    <citation type="submission" date="2022-10" db="EMBL/GenBank/DDBJ databases">
        <title>Luteolibacter flavescens strain MCCC 1K03193, whole genome shotgun sequencing project.</title>
        <authorList>
            <person name="Zhao G."/>
            <person name="Shen L."/>
        </authorList>
    </citation>
    <scope>NUCLEOTIDE SEQUENCE [LARGE SCALE GENOMIC DNA]</scope>
    <source>
        <strain evidence="2 3">MCCC 1K03193</strain>
    </source>
</reference>
<protein>
    <submittedName>
        <fullName evidence="2">Uncharacterized protein</fullName>
    </submittedName>
</protein>
<evidence type="ECO:0000256" key="1">
    <source>
        <dbReference type="SAM" id="Phobius"/>
    </source>
</evidence>
<feature type="transmembrane region" description="Helical" evidence="1">
    <location>
        <begin position="45"/>
        <end position="64"/>
    </location>
</feature>
<keyword evidence="3" id="KW-1185">Reference proteome</keyword>
<proteinExistence type="predicted"/>
<accession>A0ABT3FNB5</accession>
<keyword evidence="1" id="KW-0472">Membrane</keyword>
<keyword evidence="1" id="KW-0812">Transmembrane</keyword>
<dbReference type="RefSeq" id="WP_264501021.1">
    <property type="nucleotide sequence ID" value="NZ_JAPDDS010000005.1"/>
</dbReference>
<dbReference type="Proteomes" id="UP001207930">
    <property type="component" value="Unassembled WGS sequence"/>
</dbReference>
<gene>
    <name evidence="2" type="ORF">OKA04_10010</name>
</gene>
<comment type="caution">
    <text evidence="2">The sequence shown here is derived from an EMBL/GenBank/DDBJ whole genome shotgun (WGS) entry which is preliminary data.</text>
</comment>
<dbReference type="EMBL" id="JAPDDS010000005">
    <property type="protein sequence ID" value="MCW1885061.1"/>
    <property type="molecule type" value="Genomic_DNA"/>
</dbReference>
<organism evidence="2 3">
    <name type="scientific">Luteolibacter flavescens</name>
    <dbReference type="NCBI Taxonomy" id="1859460"/>
    <lineage>
        <taxon>Bacteria</taxon>
        <taxon>Pseudomonadati</taxon>
        <taxon>Verrucomicrobiota</taxon>
        <taxon>Verrucomicrobiia</taxon>
        <taxon>Verrucomicrobiales</taxon>
        <taxon>Verrucomicrobiaceae</taxon>
        <taxon>Luteolibacter</taxon>
    </lineage>
</organism>
<evidence type="ECO:0000313" key="2">
    <source>
        <dbReference type="EMBL" id="MCW1885061.1"/>
    </source>
</evidence>
<sequence length="65" mass="7257">MKVATEKPSVTGTRRYYHRPAREKRSSWDKWVGTTGSERRDRRGAVVTAALVLAALAGVIVWLMG</sequence>
<evidence type="ECO:0000313" key="3">
    <source>
        <dbReference type="Proteomes" id="UP001207930"/>
    </source>
</evidence>